<feature type="transmembrane region" description="Helical" evidence="1">
    <location>
        <begin position="350"/>
        <end position="374"/>
    </location>
</feature>
<feature type="transmembrane region" description="Helical" evidence="1">
    <location>
        <begin position="96"/>
        <end position="114"/>
    </location>
</feature>
<feature type="transmembrane region" description="Helical" evidence="1">
    <location>
        <begin position="120"/>
        <end position="137"/>
    </location>
</feature>
<evidence type="ECO:0000313" key="2">
    <source>
        <dbReference type="EMBL" id="MFC4264858.1"/>
    </source>
</evidence>
<gene>
    <name evidence="2" type="ORF">ACFOW9_04505</name>
</gene>
<dbReference type="EMBL" id="JBHSCQ010000005">
    <property type="protein sequence ID" value="MFC4264858.1"/>
    <property type="molecule type" value="Genomic_DNA"/>
</dbReference>
<keyword evidence="1" id="KW-1133">Transmembrane helix</keyword>
<feature type="transmembrane region" description="Helical" evidence="1">
    <location>
        <begin position="291"/>
        <end position="313"/>
    </location>
</feature>
<evidence type="ECO:0000313" key="3">
    <source>
        <dbReference type="Proteomes" id="UP001595773"/>
    </source>
</evidence>
<protein>
    <recommendedName>
        <fullName evidence="4">NnrS family protein</fullName>
    </recommendedName>
</protein>
<sequence length="390" mass="41372">MSVPVRTGAGPKPRNHSRDRKIRAFLRKPAFRMLFLLPAGAALLVGLNAGLQLLGADAPVKLDRLPEIHGMLLVLCFVGTVIALERTVALGKAVGYVSPALLGISGLLMIAPLPLWVGKAVLLAGTIAMTLVYIPLWRRQRENVVLIQILGSVSAIAAAALWLRIPSIAILLPFLISFVVLTIAGERLELARIGITSKKAEPLLTSLAFAMTAAAMATLLWPAVGYPLFGLSLLAMVGWLVLYDAARKTVRSTGLPRYIAACLLAGYGWLAIAGVVLSVNQTTLTGPAYDMVVHSVFLGFTISMIMAHAPVILPAVLRKPLPYTELFWVPAVLLHASLLLRLGLGDAAGIAGAWVSGGVLNVIAILLFAAMAFWQATHSPNTSSPQKATV</sequence>
<keyword evidence="3" id="KW-1185">Reference proteome</keyword>
<feature type="transmembrane region" description="Helical" evidence="1">
    <location>
        <begin position="258"/>
        <end position="279"/>
    </location>
</feature>
<dbReference type="RefSeq" id="WP_230066476.1">
    <property type="nucleotide sequence ID" value="NZ_BAABLL010000019.1"/>
</dbReference>
<proteinExistence type="predicted"/>
<keyword evidence="1" id="KW-0472">Membrane</keyword>
<feature type="transmembrane region" description="Helical" evidence="1">
    <location>
        <begin position="144"/>
        <end position="162"/>
    </location>
</feature>
<evidence type="ECO:0000256" key="1">
    <source>
        <dbReference type="SAM" id="Phobius"/>
    </source>
</evidence>
<reference evidence="3" key="1">
    <citation type="journal article" date="2019" name="Int. J. Syst. Evol. Microbiol.">
        <title>The Global Catalogue of Microorganisms (GCM) 10K type strain sequencing project: providing services to taxonomists for standard genome sequencing and annotation.</title>
        <authorList>
            <consortium name="The Broad Institute Genomics Platform"/>
            <consortium name="The Broad Institute Genome Sequencing Center for Infectious Disease"/>
            <person name="Wu L."/>
            <person name="Ma J."/>
        </authorList>
    </citation>
    <scope>NUCLEOTIDE SEQUENCE [LARGE SCALE GENOMIC DNA]</scope>
    <source>
        <strain evidence="3">CGMCC 1.10698</strain>
    </source>
</reference>
<comment type="caution">
    <text evidence="2">The sequence shown here is derived from an EMBL/GenBank/DDBJ whole genome shotgun (WGS) entry which is preliminary data.</text>
</comment>
<feature type="transmembrane region" description="Helical" evidence="1">
    <location>
        <begin position="168"/>
        <end position="188"/>
    </location>
</feature>
<name>A0ABV8QYE6_9MICC</name>
<accession>A0ABV8QYE6</accession>
<keyword evidence="1" id="KW-0812">Transmembrane</keyword>
<dbReference type="Proteomes" id="UP001595773">
    <property type="component" value="Unassembled WGS sequence"/>
</dbReference>
<feature type="transmembrane region" description="Helical" evidence="1">
    <location>
        <begin position="325"/>
        <end position="344"/>
    </location>
</feature>
<feature type="transmembrane region" description="Helical" evidence="1">
    <location>
        <begin position="227"/>
        <end position="246"/>
    </location>
</feature>
<evidence type="ECO:0008006" key="4">
    <source>
        <dbReference type="Google" id="ProtNLM"/>
    </source>
</evidence>
<feature type="transmembrane region" description="Helical" evidence="1">
    <location>
        <begin position="65"/>
        <end position="84"/>
    </location>
</feature>
<organism evidence="2 3">
    <name type="scientific">Arthrobacter cryoconiti</name>
    <dbReference type="NCBI Taxonomy" id="748907"/>
    <lineage>
        <taxon>Bacteria</taxon>
        <taxon>Bacillati</taxon>
        <taxon>Actinomycetota</taxon>
        <taxon>Actinomycetes</taxon>
        <taxon>Micrococcales</taxon>
        <taxon>Micrococcaceae</taxon>
        <taxon>Arthrobacter</taxon>
    </lineage>
</organism>